<evidence type="ECO:0000256" key="3">
    <source>
        <dbReference type="ARBA" id="ARBA00022475"/>
    </source>
</evidence>
<evidence type="ECO:0000256" key="4">
    <source>
        <dbReference type="ARBA" id="ARBA00022692"/>
    </source>
</evidence>
<accession>A0ABD6EI53</accession>
<proteinExistence type="inferred from homology"/>
<evidence type="ECO:0000256" key="7">
    <source>
        <dbReference type="ARBA" id="ARBA00023180"/>
    </source>
</evidence>
<dbReference type="PANTHER" id="PTHR12308">
    <property type="entry name" value="ANOCTAMIN"/>
    <property type="match status" value="1"/>
</dbReference>
<name>A0ABD6EI53_9BILA</name>
<dbReference type="PANTHER" id="PTHR12308:SF84">
    <property type="entry name" value="ANOCTAMIN"/>
    <property type="match status" value="1"/>
</dbReference>
<keyword evidence="6 8" id="KW-0472">Membrane</keyword>
<feature type="domain" description="Anoctamin dimerisation" evidence="10">
    <location>
        <begin position="30"/>
        <end position="309"/>
    </location>
</feature>
<comment type="caution">
    <text evidence="8">Lacks conserved residue(s) required for the propagation of feature annotation.</text>
</comment>
<comment type="caution">
    <text evidence="11">The sequence shown here is derived from an EMBL/GenBank/DDBJ whole genome shotgun (WGS) entry which is preliminary data.</text>
</comment>
<dbReference type="AlphaFoldDB" id="A0ABD6EI53"/>
<keyword evidence="3" id="KW-1003">Cell membrane</keyword>
<feature type="transmembrane region" description="Helical" evidence="8">
    <location>
        <begin position="323"/>
        <end position="349"/>
    </location>
</feature>
<dbReference type="Pfam" id="PF04547">
    <property type="entry name" value="Anoctamin"/>
    <property type="match status" value="1"/>
</dbReference>
<keyword evidence="5 8" id="KW-1133">Transmembrane helix</keyword>
<keyword evidence="7" id="KW-0325">Glycoprotein</keyword>
<keyword evidence="12" id="KW-1185">Reference proteome</keyword>
<evidence type="ECO:0000313" key="12">
    <source>
        <dbReference type="Proteomes" id="UP001608902"/>
    </source>
</evidence>
<evidence type="ECO:0000256" key="5">
    <source>
        <dbReference type="ARBA" id="ARBA00022989"/>
    </source>
</evidence>
<dbReference type="InterPro" id="IPR049452">
    <property type="entry name" value="Anoctamin_TM"/>
</dbReference>
<feature type="domain" description="Anoctamin transmembrane" evidence="9">
    <location>
        <begin position="312"/>
        <end position="350"/>
    </location>
</feature>
<dbReference type="EMBL" id="JBGFUD010002039">
    <property type="protein sequence ID" value="MFH4977066.1"/>
    <property type="molecule type" value="Genomic_DNA"/>
</dbReference>
<dbReference type="InterPro" id="IPR032394">
    <property type="entry name" value="Anoct_dimer"/>
</dbReference>
<organism evidence="11 12">
    <name type="scientific">Gnathostoma spinigerum</name>
    <dbReference type="NCBI Taxonomy" id="75299"/>
    <lineage>
        <taxon>Eukaryota</taxon>
        <taxon>Metazoa</taxon>
        <taxon>Ecdysozoa</taxon>
        <taxon>Nematoda</taxon>
        <taxon>Chromadorea</taxon>
        <taxon>Rhabditida</taxon>
        <taxon>Spirurina</taxon>
        <taxon>Gnathostomatomorpha</taxon>
        <taxon>Gnathostomatoidea</taxon>
        <taxon>Gnathostomatidae</taxon>
        <taxon>Gnathostoma</taxon>
    </lineage>
</organism>
<comment type="similarity">
    <text evidence="2 8">Belongs to the anoctamin family.</text>
</comment>
<evidence type="ECO:0000256" key="2">
    <source>
        <dbReference type="ARBA" id="ARBA00009671"/>
    </source>
</evidence>
<gene>
    <name evidence="11" type="ORF">AB6A40_003775</name>
</gene>
<evidence type="ECO:0000313" key="11">
    <source>
        <dbReference type="EMBL" id="MFH4977066.1"/>
    </source>
</evidence>
<keyword evidence="4 8" id="KW-0812">Transmembrane</keyword>
<sequence>MNYLSTDDIGHIDSESERSINRDHSHSYAYFSDGCRRVDYVLVYQEIDENNDDERITACCSGNETVPELMLMVSNRHDESRRREARHIFENNLRRKGLQLEDIPGKFCKGLRFVLVHAPFELLTTQAEKLGIEMPVKSSTYKNHHSCPFGSNQFLCPQARELRTVIKGPLDKLLEQCEFFFFDDEIEELMKAPLYQNALFTKDCLDCFVGSEDEEEFFSSAERVMIVHDILSRARFGEGDLIGIECILSREVYTAAYPLHEYLDYENLRPGVCSCEPRKTAAELKTATTRQLLYWTWTKFQYFYKFQPLYLIKKYFGSKIGMYFILLGYYTKYLIPTSAIGVLCFYYGLLSLHADIPR</sequence>
<evidence type="ECO:0000259" key="9">
    <source>
        <dbReference type="Pfam" id="PF04547"/>
    </source>
</evidence>
<comment type="subcellular location">
    <subcellularLocation>
        <location evidence="1">Cell membrane</location>
        <topology evidence="1">Multi-pass membrane protein</topology>
    </subcellularLocation>
    <subcellularLocation>
        <location evidence="8">Membrane</location>
        <topology evidence="8">Multi-pass membrane protein</topology>
    </subcellularLocation>
</comment>
<dbReference type="Pfam" id="PF16178">
    <property type="entry name" value="Anoct_dimer"/>
    <property type="match status" value="1"/>
</dbReference>
<evidence type="ECO:0000259" key="10">
    <source>
        <dbReference type="Pfam" id="PF16178"/>
    </source>
</evidence>
<dbReference type="Proteomes" id="UP001608902">
    <property type="component" value="Unassembled WGS sequence"/>
</dbReference>
<evidence type="ECO:0000256" key="1">
    <source>
        <dbReference type="ARBA" id="ARBA00004651"/>
    </source>
</evidence>
<evidence type="ECO:0000256" key="6">
    <source>
        <dbReference type="ARBA" id="ARBA00023136"/>
    </source>
</evidence>
<evidence type="ECO:0000256" key="8">
    <source>
        <dbReference type="RuleBase" id="RU280814"/>
    </source>
</evidence>
<dbReference type="GO" id="GO:0005886">
    <property type="term" value="C:plasma membrane"/>
    <property type="evidence" value="ECO:0007669"/>
    <property type="project" value="UniProtKB-SubCell"/>
</dbReference>
<dbReference type="InterPro" id="IPR007632">
    <property type="entry name" value="Anoctamin"/>
</dbReference>
<reference evidence="11 12" key="1">
    <citation type="submission" date="2024-08" db="EMBL/GenBank/DDBJ databases">
        <title>Gnathostoma spinigerum genome.</title>
        <authorList>
            <person name="Gonzalez-Bertolin B."/>
            <person name="Monzon S."/>
            <person name="Zaballos A."/>
            <person name="Jimenez P."/>
            <person name="Dekumyoy P."/>
            <person name="Varona S."/>
            <person name="Cuesta I."/>
            <person name="Sumanam S."/>
            <person name="Adisakwattana P."/>
            <person name="Gasser R.B."/>
            <person name="Hernandez-Gonzalez A."/>
            <person name="Young N.D."/>
            <person name="Perteguer M.J."/>
        </authorList>
    </citation>
    <scope>NUCLEOTIDE SEQUENCE [LARGE SCALE GENOMIC DNA]</scope>
    <source>
        <strain evidence="11">AL3</strain>
        <tissue evidence="11">Liver</tissue>
    </source>
</reference>
<protein>
    <recommendedName>
        <fullName evidence="8">Anoctamin</fullName>
    </recommendedName>
</protein>